<keyword evidence="3" id="KW-1185">Reference proteome</keyword>
<feature type="chain" id="PRO_5047429406" description="Cytochrome c domain-containing protein" evidence="1">
    <location>
        <begin position="26"/>
        <end position="123"/>
    </location>
</feature>
<dbReference type="SUPFAM" id="SSF46626">
    <property type="entry name" value="Cytochrome c"/>
    <property type="match status" value="1"/>
</dbReference>
<name>A0ABY4GEX8_9BACT</name>
<accession>A0ABY4GEX8</accession>
<organism evidence="2 3">
    <name type="scientific">Hymenobacter volaticus</name>
    <dbReference type="NCBI Taxonomy" id="2932254"/>
    <lineage>
        <taxon>Bacteria</taxon>
        <taxon>Pseudomonadati</taxon>
        <taxon>Bacteroidota</taxon>
        <taxon>Cytophagia</taxon>
        <taxon>Cytophagales</taxon>
        <taxon>Hymenobacteraceae</taxon>
        <taxon>Hymenobacter</taxon>
    </lineage>
</organism>
<gene>
    <name evidence="2" type="ORF">MUN86_28865</name>
</gene>
<keyword evidence="2" id="KW-0614">Plasmid</keyword>
<dbReference type="PROSITE" id="PS51257">
    <property type="entry name" value="PROKAR_LIPOPROTEIN"/>
    <property type="match status" value="1"/>
</dbReference>
<dbReference type="EMBL" id="CP095066">
    <property type="protein sequence ID" value="UOQ69492.1"/>
    <property type="molecule type" value="Genomic_DNA"/>
</dbReference>
<dbReference type="RefSeq" id="WP_245127281.1">
    <property type="nucleotide sequence ID" value="NZ_CP095066.1"/>
</dbReference>
<evidence type="ECO:0000313" key="2">
    <source>
        <dbReference type="EMBL" id="UOQ69492.1"/>
    </source>
</evidence>
<feature type="signal peptide" evidence="1">
    <location>
        <begin position="1"/>
        <end position="25"/>
    </location>
</feature>
<dbReference type="Proteomes" id="UP000830401">
    <property type="component" value="Plasmid unnamed5"/>
</dbReference>
<sequence>MINRFTCWISFLITLLVAGCSYDSAEELAPKAPCTPPAVASYSLAVSPLLDRNCRTCHSSTLVTGGVNLEDFAELKRRAGTGQLLGVVSHAPGFAQMPKDGAKLSACDIALLKQWVDAGALNN</sequence>
<evidence type="ECO:0000256" key="1">
    <source>
        <dbReference type="SAM" id="SignalP"/>
    </source>
</evidence>
<proteinExistence type="predicted"/>
<protein>
    <recommendedName>
        <fullName evidence="4">Cytochrome c domain-containing protein</fullName>
    </recommendedName>
</protein>
<evidence type="ECO:0000313" key="3">
    <source>
        <dbReference type="Proteomes" id="UP000830401"/>
    </source>
</evidence>
<keyword evidence="1" id="KW-0732">Signal</keyword>
<geneLocation type="plasmid" evidence="2 3">
    <name>unnamed5</name>
</geneLocation>
<evidence type="ECO:0008006" key="4">
    <source>
        <dbReference type="Google" id="ProtNLM"/>
    </source>
</evidence>
<dbReference type="InterPro" id="IPR036909">
    <property type="entry name" value="Cyt_c-like_dom_sf"/>
</dbReference>
<reference evidence="2" key="1">
    <citation type="submission" date="2022-04" db="EMBL/GenBank/DDBJ databases">
        <title>Hymenobacter sp. isolated from the air.</title>
        <authorList>
            <person name="Won M."/>
            <person name="Lee C.-M."/>
            <person name="Woen H.-Y."/>
            <person name="Kwon S.-W."/>
        </authorList>
    </citation>
    <scope>NUCLEOTIDE SEQUENCE</scope>
    <source>
        <strain evidence="2">5420S-77</strain>
        <plasmid evidence="2">unnamed5</plasmid>
    </source>
</reference>